<dbReference type="EMBL" id="VUJX02000004">
    <property type="protein sequence ID" value="KAL0937159.1"/>
    <property type="molecule type" value="Genomic_DNA"/>
</dbReference>
<name>A0ACC3YYY1_COLTU</name>
<comment type="caution">
    <text evidence="1">The sequence shown here is derived from an EMBL/GenBank/DDBJ whole genome shotgun (WGS) entry which is preliminary data.</text>
</comment>
<keyword evidence="2" id="KW-1185">Reference proteome</keyword>
<evidence type="ECO:0000313" key="2">
    <source>
        <dbReference type="Proteomes" id="UP000805649"/>
    </source>
</evidence>
<dbReference type="Proteomes" id="UP000805649">
    <property type="component" value="Unassembled WGS sequence"/>
</dbReference>
<gene>
    <name evidence="1" type="ORF">CTRU02_206890</name>
</gene>
<sequence>MVSLRSVLLSTLGMLVTSASAGSGCRCGSSDFLTFPRVNLTTEQVMPCAAYKLIDARGTGEPQGVSMMFQTSIQRALANSTAALSHSVIYPAGYDQNVTAGVKNILNVIQYGVQECPGQKYFLFGYSQGATVILEALSQLDEPSAAAVASVVVVGNPYRLPGKLSNVDSIGRPDNRTALGLFAVQAQQSNATAPVFSDALDRSGKVADICLENDIVCAFDPQCTCQLASDHLSYGLMQSVQDVIFEHVVSRF</sequence>
<protein>
    <submittedName>
        <fullName evidence="1">Family 5 carbohydrate esterase</fullName>
    </submittedName>
</protein>
<evidence type="ECO:0000313" key="1">
    <source>
        <dbReference type="EMBL" id="KAL0937159.1"/>
    </source>
</evidence>
<accession>A0ACC3YYY1</accession>
<organism evidence="1 2">
    <name type="scientific">Colletotrichum truncatum</name>
    <name type="common">Anthracnose fungus</name>
    <name type="synonym">Colletotrichum capsici</name>
    <dbReference type="NCBI Taxonomy" id="5467"/>
    <lineage>
        <taxon>Eukaryota</taxon>
        <taxon>Fungi</taxon>
        <taxon>Dikarya</taxon>
        <taxon>Ascomycota</taxon>
        <taxon>Pezizomycotina</taxon>
        <taxon>Sordariomycetes</taxon>
        <taxon>Hypocreomycetidae</taxon>
        <taxon>Glomerellales</taxon>
        <taxon>Glomerellaceae</taxon>
        <taxon>Colletotrichum</taxon>
        <taxon>Colletotrichum truncatum species complex</taxon>
    </lineage>
</organism>
<reference evidence="1 2" key="1">
    <citation type="journal article" date="2020" name="Phytopathology">
        <title>Genome Sequence Resources of Colletotrichum truncatum, C. plurivorum, C. musicola, and C. sojae: Four Species Pathogenic to Soybean (Glycine max).</title>
        <authorList>
            <person name="Rogerio F."/>
            <person name="Boufleur T.R."/>
            <person name="Ciampi-Guillardi M."/>
            <person name="Sukno S.A."/>
            <person name="Thon M.R."/>
            <person name="Massola Junior N.S."/>
            <person name="Baroncelli R."/>
        </authorList>
    </citation>
    <scope>NUCLEOTIDE SEQUENCE [LARGE SCALE GENOMIC DNA]</scope>
    <source>
        <strain evidence="1 2">CMES1059</strain>
    </source>
</reference>
<proteinExistence type="predicted"/>